<organism evidence="1 2">
    <name type="scientific">Paenibacillus sophorae</name>
    <dbReference type="NCBI Taxonomy" id="1333845"/>
    <lineage>
        <taxon>Bacteria</taxon>
        <taxon>Bacillati</taxon>
        <taxon>Bacillota</taxon>
        <taxon>Bacilli</taxon>
        <taxon>Bacillales</taxon>
        <taxon>Paenibacillaceae</taxon>
        <taxon>Paenibacillus</taxon>
    </lineage>
</organism>
<sequence length="67" mass="8035">MLEYFFNNGVKWSFYHILHKHKHAIQLFKDGMLWGVEDCEFSEDAEKKIDIIVKVLSNDFKYLHSNS</sequence>
<name>A0A1H8JJD5_9BACL</name>
<evidence type="ECO:0000313" key="1">
    <source>
        <dbReference type="EMBL" id="SEN80605.1"/>
    </source>
</evidence>
<evidence type="ECO:0000313" key="2">
    <source>
        <dbReference type="Proteomes" id="UP000198809"/>
    </source>
</evidence>
<dbReference type="AlphaFoldDB" id="A0A1H8JJD5"/>
<proteinExistence type="predicted"/>
<gene>
    <name evidence="1" type="ORF">SAMN04487895_10340</name>
</gene>
<dbReference type="STRING" id="1333845.SAMN04487895_10340"/>
<dbReference type="Proteomes" id="UP000198809">
    <property type="component" value="Unassembled WGS sequence"/>
</dbReference>
<protein>
    <submittedName>
        <fullName evidence="1">Uncharacterized protein</fullName>
    </submittedName>
</protein>
<accession>A0A1H8JJD5</accession>
<reference evidence="1 2" key="1">
    <citation type="submission" date="2016-10" db="EMBL/GenBank/DDBJ databases">
        <authorList>
            <person name="de Groot N.N."/>
        </authorList>
    </citation>
    <scope>NUCLEOTIDE SEQUENCE [LARGE SCALE GENOMIC DNA]</scope>
    <source>
        <strain evidence="1 2">CGMCC 1.10238</strain>
    </source>
</reference>
<dbReference type="EMBL" id="FODH01000003">
    <property type="protein sequence ID" value="SEN80605.1"/>
    <property type="molecule type" value="Genomic_DNA"/>
</dbReference>